<protein>
    <recommendedName>
        <fullName evidence="3">Tetratricopeptide repeat protein</fullName>
    </recommendedName>
</protein>
<comment type="caution">
    <text evidence="1">The sequence shown here is derived from an EMBL/GenBank/DDBJ whole genome shotgun (WGS) entry which is preliminary data.</text>
</comment>
<dbReference type="RefSeq" id="WP_130480892.1">
    <property type="nucleotide sequence ID" value="NZ_SGWV01000007.1"/>
</dbReference>
<evidence type="ECO:0000313" key="2">
    <source>
        <dbReference type="Proteomes" id="UP000293433"/>
    </source>
</evidence>
<gene>
    <name evidence="1" type="ORF">EV685_1083</name>
</gene>
<name>A0A4Q7LW16_9BURK</name>
<evidence type="ECO:0008006" key="3">
    <source>
        <dbReference type="Google" id="ProtNLM"/>
    </source>
</evidence>
<sequence length="236" mass="24915">MNIDAAGQIAPRTAPSAAVASLDGLALHPVFSRHRPGSLAPLDQGGPFEQWRHLGAAIARDPLDLESHVLRVQLACAAPLTDFAFGALLDLFLVLGPRGRALRSRLLAQAEAWLAPEDAHFLHAHLDAGLSRAVALPSAPGALFHGAIVGVAQMVSHQRVAAAVQSLHEQAAAMLDEGNLAGARELLEQGLLDDPADAEAQTELLGIYRHSRDDAAKTAMSERLLARHGQLPAGWV</sequence>
<keyword evidence="2" id="KW-1185">Reference proteome</keyword>
<evidence type="ECO:0000313" key="1">
    <source>
        <dbReference type="EMBL" id="RZS58783.1"/>
    </source>
</evidence>
<accession>A0A4Q7LW16</accession>
<dbReference type="OrthoDB" id="9181290at2"/>
<dbReference type="Proteomes" id="UP000293433">
    <property type="component" value="Unassembled WGS sequence"/>
</dbReference>
<dbReference type="EMBL" id="SGWV01000007">
    <property type="protein sequence ID" value="RZS58783.1"/>
    <property type="molecule type" value="Genomic_DNA"/>
</dbReference>
<dbReference type="AlphaFoldDB" id="A0A4Q7LW16"/>
<reference evidence="1 2" key="1">
    <citation type="submission" date="2019-02" db="EMBL/GenBank/DDBJ databases">
        <title>Genomic Encyclopedia of Type Strains, Phase IV (KMG-IV): sequencing the most valuable type-strain genomes for metagenomic binning, comparative biology and taxonomic classification.</title>
        <authorList>
            <person name="Goeker M."/>
        </authorList>
    </citation>
    <scope>NUCLEOTIDE SEQUENCE [LARGE SCALE GENOMIC DNA]</scope>
    <source>
        <strain evidence="1 2">DSM 10617</strain>
    </source>
</reference>
<proteinExistence type="predicted"/>
<organism evidence="1 2">
    <name type="scientific">Sphaerotilus mobilis</name>
    <dbReference type="NCBI Taxonomy" id="47994"/>
    <lineage>
        <taxon>Bacteria</taxon>
        <taxon>Pseudomonadati</taxon>
        <taxon>Pseudomonadota</taxon>
        <taxon>Betaproteobacteria</taxon>
        <taxon>Burkholderiales</taxon>
        <taxon>Sphaerotilaceae</taxon>
        <taxon>Sphaerotilus</taxon>
    </lineage>
</organism>